<dbReference type="STRING" id="1817863.A2Y62_02980"/>
<keyword evidence="3" id="KW-0418">Kinase</keyword>
<keyword evidence="2" id="KW-0547">Nucleotide-binding</keyword>
<dbReference type="Gene3D" id="3.40.50.300">
    <property type="entry name" value="P-loop containing nucleotide triphosphate hydrolases"/>
    <property type="match status" value="1"/>
</dbReference>
<evidence type="ECO:0000313" key="6">
    <source>
        <dbReference type="EMBL" id="OGF61653.1"/>
    </source>
</evidence>
<comment type="caution">
    <text evidence="6">The sequence shown here is derived from an EMBL/GenBank/DDBJ whole genome shotgun (WGS) entry which is preliminary data.</text>
</comment>
<dbReference type="Pfam" id="PF16575">
    <property type="entry name" value="CLP1_P"/>
    <property type="match status" value="1"/>
</dbReference>
<dbReference type="PANTHER" id="PTHR12755">
    <property type="entry name" value="CLEAVAGE/POLYADENYLATION FACTOR IA SUBUNIT CLP1P"/>
    <property type="match status" value="1"/>
</dbReference>
<evidence type="ECO:0000259" key="5">
    <source>
        <dbReference type="Pfam" id="PF16575"/>
    </source>
</evidence>
<reference evidence="6 7" key="1">
    <citation type="journal article" date="2016" name="Nat. Commun.">
        <title>Thousands of microbial genomes shed light on interconnected biogeochemical processes in an aquifer system.</title>
        <authorList>
            <person name="Anantharaman K."/>
            <person name="Brown C.T."/>
            <person name="Hug L.A."/>
            <person name="Sharon I."/>
            <person name="Castelle C.J."/>
            <person name="Probst A.J."/>
            <person name="Thomas B.C."/>
            <person name="Singh A."/>
            <person name="Wilkins M.J."/>
            <person name="Karaoz U."/>
            <person name="Brodie E.L."/>
            <person name="Williams K.H."/>
            <person name="Hubbard S.S."/>
            <person name="Banfield J.F."/>
        </authorList>
    </citation>
    <scope>NUCLEOTIDE SEQUENCE [LARGE SCALE GENOMIC DNA]</scope>
</reference>
<proteinExistence type="predicted"/>
<dbReference type="GO" id="GO:0005524">
    <property type="term" value="F:ATP binding"/>
    <property type="evidence" value="ECO:0007669"/>
    <property type="project" value="UniProtKB-KW"/>
</dbReference>
<dbReference type="SUPFAM" id="SSF52540">
    <property type="entry name" value="P-loop containing nucleoside triphosphate hydrolases"/>
    <property type="match status" value="1"/>
</dbReference>
<gene>
    <name evidence="6" type="ORF">A2Y62_02980</name>
</gene>
<feature type="domain" description="Clp1 P-loop" evidence="5">
    <location>
        <begin position="27"/>
        <end position="202"/>
    </location>
</feature>
<keyword evidence="1" id="KW-0808">Transferase</keyword>
<dbReference type="InterPro" id="IPR045116">
    <property type="entry name" value="Clp1/Grc3"/>
</dbReference>
<dbReference type="InterPro" id="IPR032319">
    <property type="entry name" value="CLP1_P"/>
</dbReference>
<evidence type="ECO:0000256" key="3">
    <source>
        <dbReference type="ARBA" id="ARBA00022777"/>
    </source>
</evidence>
<evidence type="ECO:0000313" key="7">
    <source>
        <dbReference type="Proteomes" id="UP000178943"/>
    </source>
</evidence>
<evidence type="ECO:0000256" key="2">
    <source>
        <dbReference type="ARBA" id="ARBA00022741"/>
    </source>
</evidence>
<evidence type="ECO:0000256" key="4">
    <source>
        <dbReference type="ARBA" id="ARBA00022840"/>
    </source>
</evidence>
<accession>A0A1F5VDY8</accession>
<name>A0A1F5VDY8_9BACT</name>
<dbReference type="InterPro" id="IPR027417">
    <property type="entry name" value="P-loop_NTPase"/>
</dbReference>
<dbReference type="PANTHER" id="PTHR12755:SF3">
    <property type="entry name" value="POLYNUCLEOTIDE 5'-HYDROXYL-KINASE NOL9"/>
    <property type="match status" value="1"/>
</dbReference>
<protein>
    <recommendedName>
        <fullName evidence="5">Clp1 P-loop domain-containing protein</fullName>
    </recommendedName>
</protein>
<dbReference type="EMBL" id="MFGW01000189">
    <property type="protein sequence ID" value="OGF61653.1"/>
    <property type="molecule type" value="Genomic_DNA"/>
</dbReference>
<dbReference type="GO" id="GO:0006396">
    <property type="term" value="P:RNA processing"/>
    <property type="evidence" value="ECO:0007669"/>
    <property type="project" value="InterPro"/>
</dbReference>
<sequence length="342" mass="38696">MNKELMEIWSKHLKLPRMKKGSIIIIGGVDTGKSSLVEYICGLMPGKKLFGLISADLGQSLFGLPTCFSYSSYTGENIRELEPEKTIFVGSSSPRGNFLKVIVAFHKLLKYSNKFHSITIIDTDGMVQDNAGKEYKGALIEMIDTGIIVALQKEDELEHIIKGVLEQSTIPFLLMNVPAEIKEKSVKERSVYRQNKFLHYFRNKVEKVYTIDPARILGMAFGVGKVMDNATLDVVSKLMRQKALYGEYGKYEFAVILEKPVEREDVLRTSQEVSIRKLITYPITDFQNLLVGFNDDEGFTQLVAVIKEISPDLSELKLHVPYDEDLSAYTCVLGKEHIFFDQ</sequence>
<dbReference type="Proteomes" id="UP000178943">
    <property type="component" value="Unassembled WGS sequence"/>
</dbReference>
<organism evidence="6 7">
    <name type="scientific">Candidatus Fischerbacteria bacterium RBG_13_37_8</name>
    <dbReference type="NCBI Taxonomy" id="1817863"/>
    <lineage>
        <taxon>Bacteria</taxon>
        <taxon>Candidatus Fischeribacteriota</taxon>
    </lineage>
</organism>
<dbReference type="GO" id="GO:0051731">
    <property type="term" value="F:polynucleotide 5'-hydroxyl-kinase activity"/>
    <property type="evidence" value="ECO:0007669"/>
    <property type="project" value="InterPro"/>
</dbReference>
<dbReference type="AlphaFoldDB" id="A0A1F5VDY8"/>
<keyword evidence="4" id="KW-0067">ATP-binding</keyword>
<evidence type="ECO:0000256" key="1">
    <source>
        <dbReference type="ARBA" id="ARBA00022679"/>
    </source>
</evidence>